<dbReference type="GO" id="GO:0008270">
    <property type="term" value="F:zinc ion binding"/>
    <property type="evidence" value="ECO:0007669"/>
    <property type="project" value="UniProtKB-KW"/>
</dbReference>
<name>A0A5C3KBI6_COPMA</name>
<dbReference type="AlphaFoldDB" id="A0A5C3KBI6"/>
<feature type="compositionally biased region" description="Basic and acidic residues" evidence="3">
    <location>
        <begin position="27"/>
        <end position="37"/>
    </location>
</feature>
<keyword evidence="2" id="KW-0862">Zinc</keyword>
<dbReference type="SUPFAM" id="SSF57756">
    <property type="entry name" value="Retrovirus zinc finger-like domains"/>
    <property type="match status" value="1"/>
</dbReference>
<proteinExistence type="predicted"/>
<evidence type="ECO:0000256" key="3">
    <source>
        <dbReference type="SAM" id="MobiDB-lite"/>
    </source>
</evidence>
<dbReference type="OrthoDB" id="3863715at2759"/>
<keyword evidence="6" id="KW-1185">Reference proteome</keyword>
<organism evidence="5 6">
    <name type="scientific">Coprinopsis marcescibilis</name>
    <name type="common">Agaric fungus</name>
    <name type="synonym">Psathyrella marcescibilis</name>
    <dbReference type="NCBI Taxonomy" id="230819"/>
    <lineage>
        <taxon>Eukaryota</taxon>
        <taxon>Fungi</taxon>
        <taxon>Dikarya</taxon>
        <taxon>Basidiomycota</taxon>
        <taxon>Agaricomycotina</taxon>
        <taxon>Agaricomycetes</taxon>
        <taxon>Agaricomycetidae</taxon>
        <taxon>Agaricales</taxon>
        <taxon>Agaricineae</taxon>
        <taxon>Psathyrellaceae</taxon>
        <taxon>Coprinopsis</taxon>
    </lineage>
</organism>
<dbReference type="GO" id="GO:0006397">
    <property type="term" value="P:mRNA processing"/>
    <property type="evidence" value="ECO:0007669"/>
    <property type="project" value="UniProtKB-KW"/>
</dbReference>
<sequence length="390" mass="43443">MDKDREADAIPSIKDTLKAGQYVYSEKSFERQYDGSGKRCHPWAGSDNSSSDSSLESESDSSSESSESDSDSDASASSSSESEREGWKKKKKGKKVKKRTDKKKRGKEKEREEVVMKRVVVEDLEKKRLDEIEELSARPRGMKVTEPAYAGLYMRLKAMDNSLVNGVRNPWQQEAPYSAYIDSYNIHAAVQSQVQPGRPFSPSYGANQQPWAGHQRTPLYPASGTLTCYFCGETGHIMRNCDMADRYISTGHCKHDCRTNRFIHMDGAPIMAVNGSLKAAIDAKAQDTKGKGQANQAASSSTAISSFCSVKSFATITEVLDEGEKYKMKQEEETEVWGDDEDVGKEFLWGAVSEFEAFAVTRSKVKGVEDAKGAEKVKEKVEKVEKQHQR</sequence>
<dbReference type="GO" id="GO:0003676">
    <property type="term" value="F:nucleic acid binding"/>
    <property type="evidence" value="ECO:0007669"/>
    <property type="project" value="InterPro"/>
</dbReference>
<evidence type="ECO:0000256" key="2">
    <source>
        <dbReference type="PROSITE-ProRule" id="PRU00047"/>
    </source>
</evidence>
<gene>
    <name evidence="5" type="ORF">FA15DRAFT_710794</name>
</gene>
<feature type="region of interest" description="Disordered" evidence="3">
    <location>
        <begin position="369"/>
        <end position="390"/>
    </location>
</feature>
<dbReference type="Gene3D" id="4.10.60.10">
    <property type="entry name" value="Zinc finger, CCHC-type"/>
    <property type="match status" value="1"/>
</dbReference>
<protein>
    <recommendedName>
        <fullName evidence="4">CCHC-type domain-containing protein</fullName>
    </recommendedName>
</protein>
<dbReference type="InterPro" id="IPR001878">
    <property type="entry name" value="Znf_CCHC"/>
</dbReference>
<dbReference type="InterPro" id="IPR036875">
    <property type="entry name" value="Znf_CCHC_sf"/>
</dbReference>
<dbReference type="PROSITE" id="PS50158">
    <property type="entry name" value="ZF_CCHC"/>
    <property type="match status" value="1"/>
</dbReference>
<keyword evidence="2" id="KW-0863">Zinc-finger</keyword>
<feature type="region of interest" description="Disordered" evidence="3">
    <location>
        <begin position="1"/>
        <end position="113"/>
    </location>
</feature>
<dbReference type="Pfam" id="PF00098">
    <property type="entry name" value="zf-CCHC"/>
    <property type="match status" value="1"/>
</dbReference>
<dbReference type="SMART" id="SM00343">
    <property type="entry name" value="ZnF_C2HC"/>
    <property type="match status" value="1"/>
</dbReference>
<evidence type="ECO:0000313" key="5">
    <source>
        <dbReference type="EMBL" id="TFK17445.1"/>
    </source>
</evidence>
<evidence type="ECO:0000259" key="4">
    <source>
        <dbReference type="PROSITE" id="PS50158"/>
    </source>
</evidence>
<feature type="compositionally biased region" description="Basic residues" evidence="3">
    <location>
        <begin position="87"/>
        <end position="106"/>
    </location>
</feature>
<dbReference type="Proteomes" id="UP000307440">
    <property type="component" value="Unassembled WGS sequence"/>
</dbReference>
<evidence type="ECO:0000313" key="6">
    <source>
        <dbReference type="Proteomes" id="UP000307440"/>
    </source>
</evidence>
<keyword evidence="2" id="KW-0479">Metal-binding</keyword>
<dbReference type="EMBL" id="ML210510">
    <property type="protein sequence ID" value="TFK17445.1"/>
    <property type="molecule type" value="Genomic_DNA"/>
</dbReference>
<feature type="domain" description="CCHC-type" evidence="4">
    <location>
        <begin position="228"/>
        <end position="241"/>
    </location>
</feature>
<accession>A0A5C3KBI6</accession>
<dbReference type="STRING" id="230819.A0A5C3KBI6"/>
<keyword evidence="1" id="KW-0507">mRNA processing</keyword>
<evidence type="ECO:0000256" key="1">
    <source>
        <dbReference type="ARBA" id="ARBA00022664"/>
    </source>
</evidence>
<reference evidence="5 6" key="1">
    <citation type="journal article" date="2019" name="Nat. Ecol. Evol.">
        <title>Megaphylogeny resolves global patterns of mushroom evolution.</title>
        <authorList>
            <person name="Varga T."/>
            <person name="Krizsan K."/>
            <person name="Foldi C."/>
            <person name="Dima B."/>
            <person name="Sanchez-Garcia M."/>
            <person name="Sanchez-Ramirez S."/>
            <person name="Szollosi G.J."/>
            <person name="Szarkandi J.G."/>
            <person name="Papp V."/>
            <person name="Albert L."/>
            <person name="Andreopoulos W."/>
            <person name="Angelini C."/>
            <person name="Antonin V."/>
            <person name="Barry K.W."/>
            <person name="Bougher N.L."/>
            <person name="Buchanan P."/>
            <person name="Buyck B."/>
            <person name="Bense V."/>
            <person name="Catcheside P."/>
            <person name="Chovatia M."/>
            <person name="Cooper J."/>
            <person name="Damon W."/>
            <person name="Desjardin D."/>
            <person name="Finy P."/>
            <person name="Geml J."/>
            <person name="Haridas S."/>
            <person name="Hughes K."/>
            <person name="Justo A."/>
            <person name="Karasinski D."/>
            <person name="Kautmanova I."/>
            <person name="Kiss B."/>
            <person name="Kocsube S."/>
            <person name="Kotiranta H."/>
            <person name="LaButti K.M."/>
            <person name="Lechner B.E."/>
            <person name="Liimatainen K."/>
            <person name="Lipzen A."/>
            <person name="Lukacs Z."/>
            <person name="Mihaltcheva S."/>
            <person name="Morgado L.N."/>
            <person name="Niskanen T."/>
            <person name="Noordeloos M.E."/>
            <person name="Ohm R.A."/>
            <person name="Ortiz-Santana B."/>
            <person name="Ovrebo C."/>
            <person name="Racz N."/>
            <person name="Riley R."/>
            <person name="Savchenko A."/>
            <person name="Shiryaev A."/>
            <person name="Soop K."/>
            <person name="Spirin V."/>
            <person name="Szebenyi C."/>
            <person name="Tomsovsky M."/>
            <person name="Tulloss R.E."/>
            <person name="Uehling J."/>
            <person name="Grigoriev I.V."/>
            <person name="Vagvolgyi C."/>
            <person name="Papp T."/>
            <person name="Martin F.M."/>
            <person name="Miettinen O."/>
            <person name="Hibbett D.S."/>
            <person name="Nagy L.G."/>
        </authorList>
    </citation>
    <scope>NUCLEOTIDE SEQUENCE [LARGE SCALE GENOMIC DNA]</scope>
    <source>
        <strain evidence="5 6">CBS 121175</strain>
    </source>
</reference>
<feature type="compositionally biased region" description="Acidic residues" evidence="3">
    <location>
        <begin position="55"/>
        <end position="72"/>
    </location>
</feature>
<feature type="compositionally biased region" description="Low complexity" evidence="3">
    <location>
        <begin position="45"/>
        <end position="54"/>
    </location>
</feature>